<dbReference type="NCBIfam" id="TIGR00513">
    <property type="entry name" value="accA"/>
    <property type="match status" value="1"/>
</dbReference>
<dbReference type="GO" id="GO:0016743">
    <property type="term" value="F:carboxyl- or carbamoyltransferase activity"/>
    <property type="evidence" value="ECO:0007669"/>
    <property type="project" value="UniProtKB-UniRule"/>
</dbReference>
<dbReference type="RefSeq" id="WP_132371150.1">
    <property type="nucleotide sequence ID" value="NZ_SMAN01000004.1"/>
</dbReference>
<gene>
    <name evidence="10" type="primary">accA</name>
    <name evidence="12" type="ORF">EDD68_10451</name>
</gene>
<accession>A0A4R3N833</accession>
<evidence type="ECO:0000313" key="12">
    <source>
        <dbReference type="EMBL" id="TCT24984.1"/>
    </source>
</evidence>
<evidence type="ECO:0000256" key="10">
    <source>
        <dbReference type="HAMAP-Rule" id="MF_00823"/>
    </source>
</evidence>
<evidence type="ECO:0000256" key="5">
    <source>
        <dbReference type="ARBA" id="ARBA00022832"/>
    </source>
</evidence>
<dbReference type="InterPro" id="IPR029045">
    <property type="entry name" value="ClpP/crotonase-like_dom_sf"/>
</dbReference>
<dbReference type="HAMAP" id="MF_00823">
    <property type="entry name" value="AcetylCoA_CT_alpha"/>
    <property type="match status" value="1"/>
</dbReference>
<protein>
    <recommendedName>
        <fullName evidence="10">Acetyl-coenzyme A carboxylase carboxyl transferase subunit alpha</fullName>
        <shortName evidence="10">ACCase subunit alpha</shortName>
        <shortName evidence="10">Acetyl-CoA carboxylase carboxyltransferase subunit alpha</shortName>
        <ecNumber evidence="10">2.1.3.15</ecNumber>
    </recommendedName>
</protein>
<evidence type="ECO:0000256" key="1">
    <source>
        <dbReference type="ARBA" id="ARBA00004956"/>
    </source>
</evidence>
<comment type="caution">
    <text evidence="12">The sequence shown here is derived from an EMBL/GenBank/DDBJ whole genome shotgun (WGS) entry which is preliminary data.</text>
</comment>
<dbReference type="NCBIfam" id="NF041504">
    <property type="entry name" value="AccA_sub"/>
    <property type="match status" value="1"/>
</dbReference>
<dbReference type="SUPFAM" id="SSF52096">
    <property type="entry name" value="ClpP/crotonase"/>
    <property type="match status" value="1"/>
</dbReference>
<keyword evidence="3 10" id="KW-0808">Transferase</keyword>
<dbReference type="NCBIfam" id="NF004344">
    <property type="entry name" value="PRK05724.1"/>
    <property type="match status" value="1"/>
</dbReference>
<keyword evidence="5 10" id="KW-0276">Fatty acid metabolism</keyword>
<keyword evidence="2 10" id="KW-0444">Lipid biosynthesis</keyword>
<dbReference type="OrthoDB" id="9808023at2"/>
<name>A0A4R3N833_9BACI</name>
<dbReference type="Proteomes" id="UP000294650">
    <property type="component" value="Unassembled WGS sequence"/>
</dbReference>
<evidence type="ECO:0000256" key="7">
    <source>
        <dbReference type="ARBA" id="ARBA00023098"/>
    </source>
</evidence>
<dbReference type="InterPro" id="IPR011763">
    <property type="entry name" value="COA_CT_C"/>
</dbReference>
<comment type="function">
    <text evidence="10">Component of the acetyl coenzyme A carboxylase (ACC) complex. First, biotin carboxylase catalyzes the carboxylation of biotin on its carrier protein (BCCP) and then the CO(2) group is transferred by the carboxyltransferase to acetyl-CoA to form malonyl-CoA.</text>
</comment>
<evidence type="ECO:0000256" key="6">
    <source>
        <dbReference type="ARBA" id="ARBA00022840"/>
    </source>
</evidence>
<dbReference type="PANTHER" id="PTHR42853">
    <property type="entry name" value="ACETYL-COENZYME A CARBOXYLASE CARBOXYL TRANSFERASE SUBUNIT ALPHA"/>
    <property type="match status" value="1"/>
</dbReference>
<comment type="pathway">
    <text evidence="1 10">Lipid metabolism; malonyl-CoA biosynthesis; malonyl-CoA from acetyl-CoA: step 1/1.</text>
</comment>
<organism evidence="12 13">
    <name type="scientific">Melghiribacillus thermohalophilus</name>
    <dbReference type="NCBI Taxonomy" id="1324956"/>
    <lineage>
        <taxon>Bacteria</taxon>
        <taxon>Bacillati</taxon>
        <taxon>Bacillota</taxon>
        <taxon>Bacilli</taxon>
        <taxon>Bacillales</taxon>
        <taxon>Bacillaceae</taxon>
        <taxon>Melghiribacillus</taxon>
    </lineage>
</organism>
<dbReference type="GO" id="GO:0009317">
    <property type="term" value="C:acetyl-CoA carboxylase complex"/>
    <property type="evidence" value="ECO:0007669"/>
    <property type="project" value="InterPro"/>
</dbReference>
<evidence type="ECO:0000259" key="11">
    <source>
        <dbReference type="PROSITE" id="PS50989"/>
    </source>
</evidence>
<sequence length="320" mass="35954">MKHVLPFEKPVVELKEKIAELKKFTSDSEIDLNEEITRLENRLEKLEDEVYGNMQPWDRVQMARHPERPTTLDYIHELFDTFIECHGDRLYGDDEAIVGGVAKYKGIPVTVIGHQRGKDTRENIRRNFGMPHPEGYRKALRLMKQAEKFGRPVICFIDTKGAYPGKAAEERGQSEAIARNLKEMAGLTVPIVCIVIGEGGSGGALALGVGDRIHMLENSTYSVISPEGAAALLWKDSNLAQKAAETMKITSYDLKELGVIDEVIPEVKGGAHRDIVAQAKYMDEVLMDTLNELRSLSTKQLLDLRWEKYKQIGAFTTLNN</sequence>
<comment type="similarity">
    <text evidence="10">Belongs to the AccA family.</text>
</comment>
<feature type="domain" description="CoA carboxyltransferase C-terminal" evidence="11">
    <location>
        <begin position="38"/>
        <end position="292"/>
    </location>
</feature>
<dbReference type="InterPro" id="IPR001095">
    <property type="entry name" value="Acetyl_CoA_COase_a_su"/>
</dbReference>
<dbReference type="PRINTS" id="PR01069">
    <property type="entry name" value="ACCCTRFRASEA"/>
</dbReference>
<keyword evidence="7 10" id="KW-0443">Lipid metabolism</keyword>
<keyword evidence="13" id="KW-1185">Reference proteome</keyword>
<evidence type="ECO:0000256" key="4">
    <source>
        <dbReference type="ARBA" id="ARBA00022741"/>
    </source>
</evidence>
<comment type="catalytic activity">
    <reaction evidence="9 10">
        <text>N(6)-carboxybiotinyl-L-lysyl-[protein] + acetyl-CoA = N(6)-biotinyl-L-lysyl-[protein] + malonyl-CoA</text>
        <dbReference type="Rhea" id="RHEA:54728"/>
        <dbReference type="Rhea" id="RHEA-COMP:10505"/>
        <dbReference type="Rhea" id="RHEA-COMP:10506"/>
        <dbReference type="ChEBI" id="CHEBI:57288"/>
        <dbReference type="ChEBI" id="CHEBI:57384"/>
        <dbReference type="ChEBI" id="CHEBI:83144"/>
        <dbReference type="ChEBI" id="CHEBI:83145"/>
        <dbReference type="EC" id="2.1.3.15"/>
    </reaction>
</comment>
<dbReference type="GO" id="GO:0005524">
    <property type="term" value="F:ATP binding"/>
    <property type="evidence" value="ECO:0007669"/>
    <property type="project" value="UniProtKB-KW"/>
</dbReference>
<evidence type="ECO:0000256" key="8">
    <source>
        <dbReference type="ARBA" id="ARBA00023160"/>
    </source>
</evidence>
<evidence type="ECO:0000256" key="9">
    <source>
        <dbReference type="ARBA" id="ARBA00049152"/>
    </source>
</evidence>
<reference evidence="12 13" key="1">
    <citation type="submission" date="2019-03" db="EMBL/GenBank/DDBJ databases">
        <title>Genomic Encyclopedia of Type Strains, Phase IV (KMG-IV): sequencing the most valuable type-strain genomes for metagenomic binning, comparative biology and taxonomic classification.</title>
        <authorList>
            <person name="Goeker M."/>
        </authorList>
    </citation>
    <scope>NUCLEOTIDE SEQUENCE [LARGE SCALE GENOMIC DNA]</scope>
    <source>
        <strain evidence="12 13">DSM 25894</strain>
    </source>
</reference>
<dbReference type="AlphaFoldDB" id="A0A4R3N833"/>
<dbReference type="EMBL" id="SMAN01000004">
    <property type="protein sequence ID" value="TCT24984.1"/>
    <property type="molecule type" value="Genomic_DNA"/>
</dbReference>
<dbReference type="EC" id="2.1.3.15" evidence="10"/>
<dbReference type="PROSITE" id="PS50989">
    <property type="entry name" value="COA_CT_CTER"/>
    <property type="match status" value="1"/>
</dbReference>
<dbReference type="GO" id="GO:0003989">
    <property type="term" value="F:acetyl-CoA carboxylase activity"/>
    <property type="evidence" value="ECO:0007669"/>
    <property type="project" value="InterPro"/>
</dbReference>
<comment type="subunit">
    <text evidence="10">Acetyl-CoA carboxylase is a heterohexamer composed of biotin carboxyl carrier protein (AccB), biotin carboxylase (AccC) and two subunits each of ACCase subunit alpha (AccA) and ACCase subunit beta (AccD).</text>
</comment>
<dbReference type="UniPathway" id="UPA00655">
    <property type="reaction ID" value="UER00711"/>
</dbReference>
<keyword evidence="8 10" id="KW-0275">Fatty acid biosynthesis</keyword>
<keyword evidence="10" id="KW-0963">Cytoplasm</keyword>
<proteinExistence type="inferred from homology"/>
<dbReference type="Gene3D" id="3.90.226.10">
    <property type="entry name" value="2-enoyl-CoA Hydratase, Chain A, domain 1"/>
    <property type="match status" value="1"/>
</dbReference>
<dbReference type="GO" id="GO:2001295">
    <property type="term" value="P:malonyl-CoA biosynthetic process"/>
    <property type="evidence" value="ECO:0007669"/>
    <property type="project" value="UniProtKB-UniRule"/>
</dbReference>
<dbReference type="GO" id="GO:0006633">
    <property type="term" value="P:fatty acid biosynthetic process"/>
    <property type="evidence" value="ECO:0007669"/>
    <property type="project" value="UniProtKB-KW"/>
</dbReference>
<keyword evidence="6 10" id="KW-0067">ATP-binding</keyword>
<dbReference type="Pfam" id="PF03255">
    <property type="entry name" value="ACCA"/>
    <property type="match status" value="1"/>
</dbReference>
<evidence type="ECO:0000256" key="3">
    <source>
        <dbReference type="ARBA" id="ARBA00022679"/>
    </source>
</evidence>
<evidence type="ECO:0000256" key="2">
    <source>
        <dbReference type="ARBA" id="ARBA00022516"/>
    </source>
</evidence>
<keyword evidence="4 10" id="KW-0547">Nucleotide-binding</keyword>
<evidence type="ECO:0000313" key="13">
    <source>
        <dbReference type="Proteomes" id="UP000294650"/>
    </source>
</evidence>
<dbReference type="PANTHER" id="PTHR42853:SF3">
    <property type="entry name" value="ACETYL-COENZYME A CARBOXYLASE CARBOXYL TRANSFERASE SUBUNIT ALPHA, CHLOROPLASTIC"/>
    <property type="match status" value="1"/>
</dbReference>
<comment type="subcellular location">
    <subcellularLocation>
        <location evidence="10">Cytoplasm</location>
    </subcellularLocation>
</comment>